<dbReference type="EMBL" id="QYYD01000001">
    <property type="protein sequence ID" value="RJF78739.1"/>
    <property type="molecule type" value="Genomic_DNA"/>
</dbReference>
<dbReference type="Gene3D" id="3.40.50.2000">
    <property type="entry name" value="Glycogen Phosphorylase B"/>
    <property type="match status" value="2"/>
</dbReference>
<feature type="domain" description="Glycosyltransferase subfamily 4-like N-terminal" evidence="1">
    <location>
        <begin position="13"/>
        <end position="111"/>
    </location>
</feature>
<gene>
    <name evidence="2" type="ORF">D4Q52_00830</name>
</gene>
<keyword evidence="2" id="KW-0808">Transferase</keyword>
<dbReference type="GO" id="GO:0016757">
    <property type="term" value="F:glycosyltransferase activity"/>
    <property type="evidence" value="ECO:0007669"/>
    <property type="project" value="UniProtKB-ARBA"/>
</dbReference>
<reference evidence="2 3" key="1">
    <citation type="submission" date="2018-09" db="EMBL/GenBank/DDBJ databases">
        <title>Draft genome sequence of Rhodopseudomonas palustris 2.1.18.</title>
        <authorList>
            <person name="Robertson S.L."/>
            <person name="Meyer T.E."/>
            <person name="Kyndt J.A."/>
        </authorList>
    </citation>
    <scope>NUCLEOTIDE SEQUENCE [LARGE SCALE GENOMIC DNA]</scope>
    <source>
        <strain evidence="2 3">2.1.18</strain>
    </source>
</reference>
<dbReference type="InterPro" id="IPR028098">
    <property type="entry name" value="Glyco_trans_4-like_N"/>
</dbReference>
<evidence type="ECO:0000313" key="2">
    <source>
        <dbReference type="EMBL" id="RJF78739.1"/>
    </source>
</evidence>
<protein>
    <submittedName>
        <fullName evidence="2">Glycosyltransferase</fullName>
    </submittedName>
</protein>
<dbReference type="RefSeq" id="WP_119854636.1">
    <property type="nucleotide sequence ID" value="NZ_QYYD01000001.1"/>
</dbReference>
<dbReference type="Pfam" id="PF13692">
    <property type="entry name" value="Glyco_trans_1_4"/>
    <property type="match status" value="1"/>
</dbReference>
<dbReference type="CDD" id="cd03801">
    <property type="entry name" value="GT4_PimA-like"/>
    <property type="match status" value="1"/>
</dbReference>
<accession>A0A418VQY3</accession>
<dbReference type="Proteomes" id="UP000285523">
    <property type="component" value="Unassembled WGS sequence"/>
</dbReference>
<organism evidence="2 3">
    <name type="scientific">Rhodopseudomonas palustris</name>
    <dbReference type="NCBI Taxonomy" id="1076"/>
    <lineage>
        <taxon>Bacteria</taxon>
        <taxon>Pseudomonadati</taxon>
        <taxon>Pseudomonadota</taxon>
        <taxon>Alphaproteobacteria</taxon>
        <taxon>Hyphomicrobiales</taxon>
        <taxon>Nitrobacteraceae</taxon>
        <taxon>Rhodopseudomonas</taxon>
    </lineage>
</organism>
<dbReference type="PANTHER" id="PTHR45947">
    <property type="entry name" value="SULFOQUINOVOSYL TRANSFERASE SQD2"/>
    <property type="match status" value="1"/>
</dbReference>
<evidence type="ECO:0000313" key="3">
    <source>
        <dbReference type="Proteomes" id="UP000285523"/>
    </source>
</evidence>
<name>A0A418VQY3_RHOPL</name>
<proteinExistence type="predicted"/>
<sequence>MRVLLYPHSMELGGAQINALQLAGAIGDRGHEVIVLSEPGPLVGRVHKLGLEHIELPFRRGRPSLKVCGIIGDLVRRRQIDVVHGHEWPPIVEAFLGGTLIHGTPVVGTIMSMTVAPFLPRRPPLTVGTELIRRSAITLGYEHVELLEPPVDTRADNPAVDGSDFRERFGIRPGEVVVAMVCRLVPDLKLEGLLTACDAVRELAVAGKPVRLIIVGDGQAREVVSARAGETNAAAGYQAVLLAGEMADPSSAYAAADIIVGQGGSALRGMAFAKPLIVVGEAGFSEMLTPGSASTFLRQGWYGLGAGTLGLGTPAFRAALECLVDSPMRRHELGLFGRRLAEQRFSLGRAAELVERIYASAVETPHSLRHVLPEALHVAAGVAGDRLRRRYHKWLGTAATDDRNGRDVIAAVFARGADAPAAGATERQAARP</sequence>
<comment type="caution">
    <text evidence="2">The sequence shown here is derived from an EMBL/GenBank/DDBJ whole genome shotgun (WGS) entry which is preliminary data.</text>
</comment>
<evidence type="ECO:0000259" key="1">
    <source>
        <dbReference type="Pfam" id="PF13439"/>
    </source>
</evidence>
<dbReference type="PANTHER" id="PTHR45947:SF3">
    <property type="entry name" value="SULFOQUINOVOSYL TRANSFERASE SQD2"/>
    <property type="match status" value="1"/>
</dbReference>
<dbReference type="OrthoDB" id="9790710at2"/>
<dbReference type="AlphaFoldDB" id="A0A418VQY3"/>
<dbReference type="Pfam" id="PF13439">
    <property type="entry name" value="Glyco_transf_4"/>
    <property type="match status" value="1"/>
</dbReference>
<dbReference type="SUPFAM" id="SSF53756">
    <property type="entry name" value="UDP-Glycosyltransferase/glycogen phosphorylase"/>
    <property type="match status" value="1"/>
</dbReference>
<dbReference type="InterPro" id="IPR050194">
    <property type="entry name" value="Glycosyltransferase_grp1"/>
</dbReference>